<evidence type="ECO:0000259" key="3">
    <source>
        <dbReference type="SMART" id="SM01007"/>
    </source>
</evidence>
<evidence type="ECO:0000256" key="2">
    <source>
        <dbReference type="ARBA" id="ARBA00023239"/>
    </source>
</evidence>
<organism evidence="4 5">
    <name type="scientific">Ornithinibacillus bavariensis</name>
    <dbReference type="NCBI Taxonomy" id="545502"/>
    <lineage>
        <taxon>Bacteria</taxon>
        <taxon>Bacillati</taxon>
        <taxon>Bacillota</taxon>
        <taxon>Bacilli</taxon>
        <taxon>Bacillales</taxon>
        <taxon>Bacillaceae</taxon>
        <taxon>Ornithinibacillus</taxon>
    </lineage>
</organism>
<accession>A0A919XAL5</accession>
<keyword evidence="2" id="KW-0456">Lyase</keyword>
<dbReference type="SUPFAM" id="SSF53639">
    <property type="entry name" value="AraD/HMP-PK domain-like"/>
    <property type="match status" value="1"/>
</dbReference>
<keyword evidence="5" id="KW-1185">Reference proteome</keyword>
<dbReference type="GO" id="GO:0005829">
    <property type="term" value="C:cytosol"/>
    <property type="evidence" value="ECO:0007669"/>
    <property type="project" value="TreeGrafter"/>
</dbReference>
<feature type="domain" description="Class II aldolase/adducin N-terminal" evidence="3">
    <location>
        <begin position="9"/>
        <end position="187"/>
    </location>
</feature>
<evidence type="ECO:0000313" key="5">
    <source>
        <dbReference type="Proteomes" id="UP000676917"/>
    </source>
</evidence>
<dbReference type="InterPro" id="IPR036409">
    <property type="entry name" value="Aldolase_II/adducin_N_sf"/>
</dbReference>
<reference evidence="4" key="1">
    <citation type="submission" date="2021-03" db="EMBL/GenBank/DDBJ databases">
        <title>Antimicrobial resistance genes in bacteria isolated from Japanese honey, and their potential for conferring macrolide and lincosamide resistance in the American foulbrood pathogen Paenibacillus larvae.</title>
        <authorList>
            <person name="Okamoto M."/>
            <person name="Kumagai M."/>
            <person name="Kanamori H."/>
            <person name="Takamatsu D."/>
        </authorList>
    </citation>
    <scope>NUCLEOTIDE SEQUENCE</scope>
    <source>
        <strain evidence="4">J43TS3</strain>
    </source>
</reference>
<protein>
    <submittedName>
        <fullName evidence="4">Class II aldolase</fullName>
    </submittedName>
</protein>
<dbReference type="PANTHER" id="PTHR22789">
    <property type="entry name" value="FUCULOSE PHOSPHATE ALDOLASE"/>
    <property type="match status" value="1"/>
</dbReference>
<dbReference type="PANTHER" id="PTHR22789:SF0">
    <property type="entry name" value="3-OXO-TETRONATE 4-PHOSPHATE DECARBOXYLASE-RELATED"/>
    <property type="match status" value="1"/>
</dbReference>
<dbReference type="SMART" id="SM01007">
    <property type="entry name" value="Aldolase_II"/>
    <property type="match status" value="1"/>
</dbReference>
<dbReference type="Gene3D" id="3.40.225.10">
    <property type="entry name" value="Class II aldolase/adducin N-terminal domain"/>
    <property type="match status" value="1"/>
</dbReference>
<dbReference type="Proteomes" id="UP000676917">
    <property type="component" value="Unassembled WGS sequence"/>
</dbReference>
<keyword evidence="1" id="KW-0479">Metal-binding</keyword>
<evidence type="ECO:0000313" key="4">
    <source>
        <dbReference type="EMBL" id="GIO28109.1"/>
    </source>
</evidence>
<evidence type="ECO:0000256" key="1">
    <source>
        <dbReference type="ARBA" id="ARBA00022723"/>
    </source>
</evidence>
<dbReference type="InterPro" id="IPR001303">
    <property type="entry name" value="Aldolase_II/adducin_N"/>
</dbReference>
<dbReference type="GO" id="GO:0046872">
    <property type="term" value="F:metal ion binding"/>
    <property type="evidence" value="ECO:0007669"/>
    <property type="project" value="UniProtKB-KW"/>
</dbReference>
<dbReference type="InterPro" id="IPR050197">
    <property type="entry name" value="Aldolase_class_II_sugar_metab"/>
</dbReference>
<name>A0A919XAL5_9BACI</name>
<sequence>MSNFEQKLNDAIWVGKVLFDRNKATGSSANLSFMHEDKIYITASGTCFGNLTESSFSVVDLNGNHISGIKPSKELPLHMALYEKDSRIKSVLHTHSFYSTLWSCLEHDNVTDVIPNYTPYLRMKLGTVGLVPYAKPGSEELFSLFKERVNDSDGYLLQNHGPIVGDQDLISAFYVLEELEESARIAWELRNEKALLINS</sequence>
<dbReference type="AlphaFoldDB" id="A0A919XAL5"/>
<dbReference type="GO" id="GO:0019323">
    <property type="term" value="P:pentose catabolic process"/>
    <property type="evidence" value="ECO:0007669"/>
    <property type="project" value="TreeGrafter"/>
</dbReference>
<gene>
    <name evidence="4" type="ORF">J43TS3_27200</name>
</gene>
<proteinExistence type="predicted"/>
<dbReference type="RefSeq" id="WP_212921559.1">
    <property type="nucleotide sequence ID" value="NZ_BORP01000005.1"/>
</dbReference>
<comment type="caution">
    <text evidence="4">The sequence shown here is derived from an EMBL/GenBank/DDBJ whole genome shotgun (WGS) entry which is preliminary data.</text>
</comment>
<dbReference type="GO" id="GO:0016832">
    <property type="term" value="F:aldehyde-lyase activity"/>
    <property type="evidence" value="ECO:0007669"/>
    <property type="project" value="TreeGrafter"/>
</dbReference>
<dbReference type="EMBL" id="BORP01000005">
    <property type="protein sequence ID" value="GIO28109.1"/>
    <property type="molecule type" value="Genomic_DNA"/>
</dbReference>
<dbReference type="Pfam" id="PF00596">
    <property type="entry name" value="Aldolase_II"/>
    <property type="match status" value="1"/>
</dbReference>